<evidence type="ECO:0000256" key="6">
    <source>
        <dbReference type="ARBA" id="ARBA00022989"/>
    </source>
</evidence>
<keyword evidence="6 8" id="KW-1133">Transmembrane helix</keyword>
<dbReference type="GO" id="GO:0022857">
    <property type="term" value="F:transmembrane transporter activity"/>
    <property type="evidence" value="ECO:0007669"/>
    <property type="project" value="InterPro"/>
</dbReference>
<dbReference type="AlphaFoldDB" id="A0AAW5F143"/>
<evidence type="ECO:0000313" key="11">
    <source>
        <dbReference type="Proteomes" id="UP001203136"/>
    </source>
</evidence>
<evidence type="ECO:0000313" key="9">
    <source>
        <dbReference type="EMBL" id="MCK0084891.1"/>
    </source>
</evidence>
<dbReference type="InterPro" id="IPR001851">
    <property type="entry name" value="ABC_transp_permease"/>
</dbReference>
<evidence type="ECO:0000256" key="4">
    <source>
        <dbReference type="ARBA" id="ARBA00022519"/>
    </source>
</evidence>
<dbReference type="EMBL" id="JAQLGM010000066">
    <property type="protein sequence ID" value="MDB2002288.1"/>
    <property type="molecule type" value="Genomic_DNA"/>
</dbReference>
<evidence type="ECO:0000256" key="5">
    <source>
        <dbReference type="ARBA" id="ARBA00022692"/>
    </source>
</evidence>
<dbReference type="Pfam" id="PF02653">
    <property type="entry name" value="BPD_transp_2"/>
    <property type="match status" value="1"/>
</dbReference>
<dbReference type="PANTHER" id="PTHR32196">
    <property type="entry name" value="ABC TRANSPORTER PERMEASE PROTEIN YPHD-RELATED-RELATED"/>
    <property type="match status" value="1"/>
</dbReference>
<accession>A0AAW5F143</accession>
<reference evidence="10" key="2">
    <citation type="submission" date="2023-01" db="EMBL/GenBank/DDBJ databases">
        <title>Human gut microbiome strain richness.</title>
        <authorList>
            <person name="Chen-Liaw A."/>
        </authorList>
    </citation>
    <scope>NUCLEOTIDE SEQUENCE</scope>
    <source>
        <strain evidence="10">B1_m1001713B170214d0_201011</strain>
    </source>
</reference>
<keyword evidence="3" id="KW-1003">Cell membrane</keyword>
<comment type="subcellular location">
    <subcellularLocation>
        <location evidence="1">Cell membrane</location>
        <topology evidence="1">Multi-pass membrane protein</topology>
    </subcellularLocation>
</comment>
<feature type="transmembrane region" description="Helical" evidence="8">
    <location>
        <begin position="259"/>
        <end position="286"/>
    </location>
</feature>
<evidence type="ECO:0000313" key="10">
    <source>
        <dbReference type="EMBL" id="MDB2002288.1"/>
    </source>
</evidence>
<feature type="transmembrane region" description="Helical" evidence="8">
    <location>
        <begin position="176"/>
        <end position="196"/>
    </location>
</feature>
<dbReference type="RefSeq" id="WP_024739475.1">
    <property type="nucleotide sequence ID" value="NZ_CACRUA010000086.1"/>
</dbReference>
<reference evidence="9" key="1">
    <citation type="journal article" date="2022" name="Cell Host Microbe">
        <title>Colonization of the live biotherapeutic product VE303 and modulation of the microbiota and metabolites in healthy volunteers.</title>
        <authorList>
            <person name="Dsouza M."/>
            <person name="Menon R."/>
            <person name="Crossette E."/>
            <person name="Bhattarai S.K."/>
            <person name="Schneider J."/>
            <person name="Kim Y.G."/>
            <person name="Reddy S."/>
            <person name="Caballero S."/>
            <person name="Felix C."/>
            <person name="Cornacchione L."/>
            <person name="Hendrickson J."/>
            <person name="Watson A.R."/>
            <person name="Minot S.S."/>
            <person name="Greenfield N."/>
            <person name="Schopf L."/>
            <person name="Szabady R."/>
            <person name="Patarroyo J."/>
            <person name="Smith W."/>
            <person name="Harrison P."/>
            <person name="Kuijper E.J."/>
            <person name="Kelly C.P."/>
            <person name="Olle B."/>
            <person name="Bobilev D."/>
            <person name="Silber J.L."/>
            <person name="Bucci V."/>
            <person name="Roberts B."/>
            <person name="Faith J."/>
            <person name="Norman J.M."/>
        </authorList>
    </citation>
    <scope>NUCLEOTIDE SEQUENCE</scope>
    <source>
        <strain evidence="9">VE303-04</strain>
    </source>
</reference>
<organism evidence="9 11">
    <name type="scientific">Clostridium symbiosum</name>
    <name type="common">Bacteroides symbiosus</name>
    <dbReference type="NCBI Taxonomy" id="1512"/>
    <lineage>
        <taxon>Bacteria</taxon>
        <taxon>Bacillati</taxon>
        <taxon>Bacillota</taxon>
        <taxon>Clostridia</taxon>
        <taxon>Lachnospirales</taxon>
        <taxon>Lachnospiraceae</taxon>
        <taxon>Otoolea</taxon>
    </lineage>
</organism>
<protein>
    <submittedName>
        <fullName evidence="9">ABC transporter permease</fullName>
    </submittedName>
</protein>
<evidence type="ECO:0000256" key="7">
    <source>
        <dbReference type="ARBA" id="ARBA00023136"/>
    </source>
</evidence>
<evidence type="ECO:0000256" key="2">
    <source>
        <dbReference type="ARBA" id="ARBA00022448"/>
    </source>
</evidence>
<sequence>MNMKKLLKRNEFYVILIIVVLSLLIQMKSGQFFTANNIVDLVRSLIVPGMMAAGLFMVIASGNIDVSFPYTAMLCMFAVTKWFQTTGYDGPVIVGFLAAGLLGAFLGLINGVLAAWLKLPTLIITLGTCSIYLGFTQGVLKSSVISAIPAPLSQMASSSLFSVRSASTGLGSSMPVSIFILIAVLLLVGFIMKYTMLGRGIYAVGGDQVAAERAGFPVAAIRIFVFTFMGFIGGITGLTQVTLSGMCQIGFFDGYEMTIIAAVVLGGASIAGGSGSVFGTFLGVLLMKLISNNLILLGIPTNWSKLMTGVLIIAGVSASAYKMVAAERKVTSNILEGNKGEGADTNE</sequence>
<dbReference type="CDD" id="cd06579">
    <property type="entry name" value="TM_PBP1_transp_AraH_like"/>
    <property type="match status" value="1"/>
</dbReference>
<comment type="caution">
    <text evidence="9">The sequence shown here is derived from an EMBL/GenBank/DDBJ whole genome shotgun (WGS) entry which is preliminary data.</text>
</comment>
<feature type="transmembrane region" description="Helical" evidence="8">
    <location>
        <begin position="90"/>
        <end position="109"/>
    </location>
</feature>
<proteinExistence type="predicted"/>
<keyword evidence="5 8" id="KW-0812">Transmembrane</keyword>
<gene>
    <name evidence="9" type="ORF">K5I21_03150</name>
    <name evidence="10" type="ORF">PM006_18990</name>
</gene>
<dbReference type="Proteomes" id="UP001300871">
    <property type="component" value="Unassembled WGS sequence"/>
</dbReference>
<keyword evidence="7 8" id="KW-0472">Membrane</keyword>
<dbReference type="GeneID" id="57967247"/>
<dbReference type="Proteomes" id="UP001203136">
    <property type="component" value="Unassembled WGS sequence"/>
</dbReference>
<evidence type="ECO:0000256" key="1">
    <source>
        <dbReference type="ARBA" id="ARBA00004651"/>
    </source>
</evidence>
<dbReference type="PANTHER" id="PTHR32196:SF21">
    <property type="entry name" value="ABC TRANSPORTER PERMEASE PROTEIN YPHD-RELATED"/>
    <property type="match status" value="1"/>
</dbReference>
<dbReference type="GO" id="GO:0005886">
    <property type="term" value="C:plasma membrane"/>
    <property type="evidence" value="ECO:0007669"/>
    <property type="project" value="UniProtKB-SubCell"/>
</dbReference>
<evidence type="ECO:0000256" key="3">
    <source>
        <dbReference type="ARBA" id="ARBA00022475"/>
    </source>
</evidence>
<keyword evidence="2" id="KW-0813">Transport</keyword>
<feature type="transmembrane region" description="Helical" evidence="8">
    <location>
        <begin position="41"/>
        <end position="60"/>
    </location>
</feature>
<keyword evidence="4" id="KW-0997">Cell inner membrane</keyword>
<feature type="transmembrane region" description="Helical" evidence="8">
    <location>
        <begin position="216"/>
        <end position="238"/>
    </location>
</feature>
<evidence type="ECO:0000256" key="8">
    <source>
        <dbReference type="SAM" id="Phobius"/>
    </source>
</evidence>
<dbReference type="EMBL" id="JAINVB010000001">
    <property type="protein sequence ID" value="MCK0084891.1"/>
    <property type="molecule type" value="Genomic_DNA"/>
</dbReference>
<feature type="transmembrane region" description="Helical" evidence="8">
    <location>
        <begin position="12"/>
        <end position="29"/>
    </location>
</feature>
<name>A0AAW5F143_CLOSY</name>